<evidence type="ECO:0000256" key="1">
    <source>
        <dbReference type="SAM" id="MobiDB-lite"/>
    </source>
</evidence>
<dbReference type="Gene3D" id="1.10.1520.10">
    <property type="entry name" value="Ribonuclease III domain"/>
    <property type="match status" value="1"/>
</dbReference>
<name>A0A0H5FSF0_9BASI</name>
<sequence>MLLRGPLHSARLSTSHARLSTTLPKPSPSQALHSSTAIPANKKAANLRPSQTEQRPLAERKRWQELVKEHRKLRAPRCFSQSLTSTKSEWPYLDKVAAALFLPMPTELPPLPPALEKEVFRIKADASLATPHYEVLEWLGDRELNSVAAQVVVVLAPEGFGSQRLKWHSQGWVRASEEQGSKLTSCLLHRLSKLITGKAAAVFAKQFGMDLRFKTPVSEETLADRFESYVGALWACKGSGAVLELLAPIFGREMLKVALDELEVQEVAEGNENLTPVPAPAVRTHNIAPLSNKLHRGKGASSAQ</sequence>
<protein>
    <recommendedName>
        <fullName evidence="3">RNase III domain-containing protein</fullName>
    </recommendedName>
</protein>
<reference evidence="2" key="1">
    <citation type="submission" date="2015-06" db="EMBL/GenBank/DDBJ databases">
        <title>Genetic Architecture Underlying Mating-Type Determination in the Yeast Leucosporidium scottii and the Evolution of Mating Systems in Basidiomycetes.</title>
        <authorList>
            <person name="Maia T.M."/>
            <person name="Lopes S."/>
            <person name="Almeida J.M.G.C.F."/>
            <person name="Rosa L.H."/>
            <person name="Sampaio J.P."/>
            <person name="Goncalves P."/>
            <person name="Coelho M.A."/>
        </authorList>
    </citation>
    <scope>NUCLEOTIDE SEQUENCE</scope>
</reference>
<dbReference type="SUPFAM" id="SSF69065">
    <property type="entry name" value="RNase III domain-like"/>
    <property type="match status" value="1"/>
</dbReference>
<dbReference type="AlphaFoldDB" id="A0A0H5FSF0"/>
<feature type="compositionally biased region" description="Polar residues" evidence="1">
    <location>
        <begin position="11"/>
        <end position="38"/>
    </location>
</feature>
<feature type="region of interest" description="Disordered" evidence="1">
    <location>
        <begin position="1"/>
        <end position="57"/>
    </location>
</feature>
<dbReference type="InterPro" id="IPR036389">
    <property type="entry name" value="RNase_III_sf"/>
</dbReference>
<dbReference type="GO" id="GO:0004525">
    <property type="term" value="F:ribonuclease III activity"/>
    <property type="evidence" value="ECO:0007669"/>
    <property type="project" value="InterPro"/>
</dbReference>
<proteinExistence type="predicted"/>
<evidence type="ECO:0008006" key="3">
    <source>
        <dbReference type="Google" id="ProtNLM"/>
    </source>
</evidence>
<accession>A0A0H5FSF0</accession>
<dbReference type="EMBL" id="LN868513">
    <property type="protein sequence ID" value="CRX79292.1"/>
    <property type="molecule type" value="Genomic_DNA"/>
</dbReference>
<organism evidence="2">
    <name type="scientific">Leucosporidium scottii</name>
    <dbReference type="NCBI Taxonomy" id="5278"/>
    <lineage>
        <taxon>Eukaryota</taxon>
        <taxon>Fungi</taxon>
        <taxon>Dikarya</taxon>
        <taxon>Basidiomycota</taxon>
        <taxon>Pucciniomycotina</taxon>
        <taxon>Microbotryomycetes</taxon>
        <taxon>Leucosporidiales</taxon>
        <taxon>Leucosporidium</taxon>
    </lineage>
</organism>
<evidence type="ECO:0000313" key="2">
    <source>
        <dbReference type="EMBL" id="CRX79292.1"/>
    </source>
</evidence>
<dbReference type="GO" id="GO:0006396">
    <property type="term" value="P:RNA processing"/>
    <property type="evidence" value="ECO:0007669"/>
    <property type="project" value="InterPro"/>
</dbReference>